<dbReference type="EMBL" id="BQKA01000023">
    <property type="protein sequence ID" value="GJM50212.1"/>
    <property type="molecule type" value="Genomic_DNA"/>
</dbReference>
<sequence length="324" mass="38984">MKKIFFVSIFGFIFIGCKQQNSIKNAFEVKNNNFLYENTSKISPKEDFILPEKKQDTTDWQKDKLFGKVKMIHLREDFLGNSGIDNDTLISHYISHYNTAGYKTEYLYNDLCCSGFFKHFLYFYNTKGRLNEAKIYNHENKLSGKIFYTYNNLNLLEKAIEYSIGKNENDLLYPEEISYKYDKKGNEIEFNSKNHFNELRKYIRSYNKQNYMIEEKCYECADDDFECLDKYGYVIDTYLYNKQGYVQEIVSYDSKGNFQHKYTYKYNDKGLCTEQKEYKETENQLKTTIVYEYTFDSYGNWVHKQEYRNGKKSTTSLRKIIYYQ</sequence>
<dbReference type="AlphaFoldDB" id="A0AAV5AZA4"/>
<evidence type="ECO:0000313" key="1">
    <source>
        <dbReference type="EMBL" id="GJM50212.1"/>
    </source>
</evidence>
<dbReference type="PROSITE" id="PS51257">
    <property type="entry name" value="PROKAR_LIPOPROTEIN"/>
    <property type="match status" value="1"/>
</dbReference>
<name>A0AAV5AZA4_9FLAO</name>
<keyword evidence="4" id="KW-1185">Reference proteome</keyword>
<proteinExistence type="predicted"/>
<organism evidence="1 3">
    <name type="scientific">Capnocytophaga catalasegens</name>
    <dbReference type="NCBI Taxonomy" id="1004260"/>
    <lineage>
        <taxon>Bacteria</taxon>
        <taxon>Pseudomonadati</taxon>
        <taxon>Bacteroidota</taxon>
        <taxon>Flavobacteriia</taxon>
        <taxon>Flavobacteriales</taxon>
        <taxon>Flavobacteriaceae</taxon>
        <taxon>Capnocytophaga</taxon>
    </lineage>
</organism>
<reference evidence="1 4" key="1">
    <citation type="submission" date="2021-11" db="EMBL/GenBank/DDBJ databases">
        <title>Draft genome sequence of Capnocytophaga sp. strain KC07075 isolated from cat oral cavity.</title>
        <authorList>
            <person name="Suzuki M."/>
            <person name="Imaoka K."/>
            <person name="Kimura M."/>
            <person name="Morikawa S."/>
            <person name="Maeda K."/>
        </authorList>
    </citation>
    <scope>NUCLEOTIDE SEQUENCE</scope>
    <source>
        <strain evidence="1">KC07075</strain>
        <strain evidence="2 4">KC07079</strain>
    </source>
</reference>
<dbReference type="EMBL" id="BQKB01000041">
    <property type="protein sequence ID" value="GJM53443.1"/>
    <property type="molecule type" value="Genomic_DNA"/>
</dbReference>
<evidence type="ECO:0000313" key="2">
    <source>
        <dbReference type="EMBL" id="GJM53443.1"/>
    </source>
</evidence>
<protein>
    <submittedName>
        <fullName evidence="1">Uncharacterized protein</fullName>
    </submittedName>
</protein>
<dbReference type="Proteomes" id="UP001207736">
    <property type="component" value="Unassembled WGS sequence"/>
</dbReference>
<accession>A0AAV5AZA4</accession>
<dbReference type="Proteomes" id="UP001208692">
    <property type="component" value="Unassembled WGS sequence"/>
</dbReference>
<dbReference type="RefSeq" id="WP_264847105.1">
    <property type="nucleotide sequence ID" value="NZ_BPMA01000041.1"/>
</dbReference>
<evidence type="ECO:0000313" key="3">
    <source>
        <dbReference type="Proteomes" id="UP001207736"/>
    </source>
</evidence>
<comment type="caution">
    <text evidence="1">The sequence shown here is derived from an EMBL/GenBank/DDBJ whole genome shotgun (WGS) entry which is preliminary data.</text>
</comment>
<gene>
    <name evidence="1" type="ORF">RCZ15_11850</name>
    <name evidence="2" type="ORF">RCZ16_17590</name>
</gene>
<evidence type="ECO:0000313" key="4">
    <source>
        <dbReference type="Proteomes" id="UP001208692"/>
    </source>
</evidence>